<dbReference type="EMBL" id="JANJQO010001210">
    <property type="protein sequence ID" value="KAJ2972123.1"/>
    <property type="molecule type" value="Genomic_DNA"/>
</dbReference>
<evidence type="ECO:0000313" key="2">
    <source>
        <dbReference type="Proteomes" id="UP001143910"/>
    </source>
</evidence>
<dbReference type="Proteomes" id="UP001143910">
    <property type="component" value="Unassembled WGS sequence"/>
</dbReference>
<name>A0ACC1N0Z9_9HYPO</name>
<keyword evidence="2" id="KW-1185">Reference proteome</keyword>
<sequence>MEKRPQSSDAQNLPGAVSIYSSSVPPASPQLQQHSSHSSSIYNNIAEESDTKHSTALLTAKNLASLHPDQPWDRESGCYDGESLSSSSTSQTEYSDPDIAYFGSPGFMGLLGDYGSFMDESCDGISDESKELCSALIECSRSVPDDTAFEPDRLSKFVKRLRSINEAMVSRELAPLLIPSLTSRIVRGAQNLEVLAEAVDELWHSSVPLFGHRPKPDYSLGFGKLAFTPAQRVKLAQFKLPSIDTLPAEQGGSYTMATGAMYFPFFTGEIKRASGRLDIADLQNTESATIALQGLIRLLRAANREMEAHRQTLFFSIAHTEKIVSIYGYYPVIQEENTFYHCHLIKEYFIFADGGLQRWQSYMFVKNLQDNFAPKLRNLISTAIDDLITD</sequence>
<protein>
    <submittedName>
        <fullName evidence="1">Uncharacterized protein</fullName>
    </submittedName>
</protein>
<reference evidence="1" key="1">
    <citation type="submission" date="2022-08" db="EMBL/GenBank/DDBJ databases">
        <title>Genome Sequence of Lecanicillium fungicola.</title>
        <authorList>
            <person name="Buettner E."/>
        </authorList>
    </citation>
    <scope>NUCLEOTIDE SEQUENCE</scope>
    <source>
        <strain evidence="1">Babe33</strain>
    </source>
</reference>
<comment type="caution">
    <text evidence="1">The sequence shown here is derived from an EMBL/GenBank/DDBJ whole genome shotgun (WGS) entry which is preliminary data.</text>
</comment>
<evidence type="ECO:0000313" key="1">
    <source>
        <dbReference type="EMBL" id="KAJ2972123.1"/>
    </source>
</evidence>
<accession>A0ACC1N0Z9</accession>
<proteinExistence type="predicted"/>
<gene>
    <name evidence="1" type="ORF">NQ176_g7336</name>
</gene>
<organism evidence="1 2">
    <name type="scientific">Zarea fungicola</name>
    <dbReference type="NCBI Taxonomy" id="93591"/>
    <lineage>
        <taxon>Eukaryota</taxon>
        <taxon>Fungi</taxon>
        <taxon>Dikarya</taxon>
        <taxon>Ascomycota</taxon>
        <taxon>Pezizomycotina</taxon>
        <taxon>Sordariomycetes</taxon>
        <taxon>Hypocreomycetidae</taxon>
        <taxon>Hypocreales</taxon>
        <taxon>Cordycipitaceae</taxon>
        <taxon>Zarea</taxon>
    </lineage>
</organism>